<proteinExistence type="predicted"/>
<gene>
    <name evidence="4" type="ORF">EPD65_09655</name>
</gene>
<dbReference type="GO" id="GO:0010181">
    <property type="term" value="F:FMN binding"/>
    <property type="evidence" value="ECO:0007669"/>
    <property type="project" value="InterPro"/>
</dbReference>
<reference evidence="4 5" key="1">
    <citation type="submission" date="2019-03" db="EMBL/GenBank/DDBJ databases">
        <authorList>
            <person name="Kim M.K.M."/>
        </authorList>
    </citation>
    <scope>NUCLEOTIDE SEQUENCE [LARGE SCALE GENOMIC DNA]</scope>
    <source>
        <strain evidence="4 5">18JY15-6</strain>
    </source>
</reference>
<organism evidence="4 5">
    <name type="scientific">Nocardioides jejuensis</name>
    <dbReference type="NCBI Taxonomy" id="2502782"/>
    <lineage>
        <taxon>Bacteria</taxon>
        <taxon>Bacillati</taxon>
        <taxon>Actinomycetota</taxon>
        <taxon>Actinomycetes</taxon>
        <taxon>Propionibacteriales</taxon>
        <taxon>Nocardioidaceae</taxon>
        <taxon>Nocardioides</taxon>
    </lineage>
</organism>
<dbReference type="Gene3D" id="3.90.1010.20">
    <property type="match status" value="1"/>
</dbReference>
<dbReference type="AlphaFoldDB" id="A0A4R1C2D6"/>
<evidence type="ECO:0000313" key="4">
    <source>
        <dbReference type="EMBL" id="TCJ24178.1"/>
    </source>
</evidence>
<feature type="domain" description="FMN-binding" evidence="3">
    <location>
        <begin position="78"/>
        <end position="155"/>
    </location>
</feature>
<dbReference type="OrthoDB" id="8099475at2"/>
<dbReference type="Proteomes" id="UP000295453">
    <property type="component" value="Unassembled WGS sequence"/>
</dbReference>
<dbReference type="InterPro" id="IPR007329">
    <property type="entry name" value="FMN-bd"/>
</dbReference>
<keyword evidence="2" id="KW-0732">Signal</keyword>
<dbReference type="RefSeq" id="WP_131583568.1">
    <property type="nucleotide sequence ID" value="NZ_SJZJ01000014.1"/>
</dbReference>
<feature type="chain" id="PRO_5020550256" evidence="2">
    <location>
        <begin position="28"/>
        <end position="157"/>
    </location>
</feature>
<dbReference type="EMBL" id="SJZJ01000014">
    <property type="protein sequence ID" value="TCJ24178.1"/>
    <property type="molecule type" value="Genomic_DNA"/>
</dbReference>
<protein>
    <submittedName>
        <fullName evidence="4">FMN-binding protein</fullName>
    </submittedName>
</protein>
<keyword evidence="5" id="KW-1185">Reference proteome</keyword>
<comment type="caution">
    <text evidence="4">The sequence shown here is derived from an EMBL/GenBank/DDBJ whole genome shotgun (WGS) entry which is preliminary data.</text>
</comment>
<feature type="signal peptide" evidence="2">
    <location>
        <begin position="1"/>
        <end position="27"/>
    </location>
</feature>
<evidence type="ECO:0000256" key="1">
    <source>
        <dbReference type="SAM" id="MobiDB-lite"/>
    </source>
</evidence>
<evidence type="ECO:0000256" key="2">
    <source>
        <dbReference type="SAM" id="SignalP"/>
    </source>
</evidence>
<feature type="region of interest" description="Disordered" evidence="1">
    <location>
        <begin position="41"/>
        <end position="70"/>
    </location>
</feature>
<dbReference type="GO" id="GO:0016020">
    <property type="term" value="C:membrane"/>
    <property type="evidence" value="ECO:0007669"/>
    <property type="project" value="InterPro"/>
</dbReference>
<evidence type="ECO:0000259" key="3">
    <source>
        <dbReference type="SMART" id="SM00900"/>
    </source>
</evidence>
<dbReference type="Pfam" id="PF04205">
    <property type="entry name" value="FMN_bind"/>
    <property type="match status" value="1"/>
</dbReference>
<sequence>MRRIIFWLASTATVLVLLFSYHTSLGAATATTSTQSAAAYSGSVAGSSSSTRSSTSDSSTSSSTPKATTTTGNVVYTRYGPIQVQVVTTGSTITSVSVLQYPSSDPRSQQINAQAVPILVQETLDAQSNSIDMVSGATYTSDGYLQSIQSALDKAGV</sequence>
<dbReference type="SMART" id="SM00900">
    <property type="entry name" value="FMN_bind"/>
    <property type="match status" value="1"/>
</dbReference>
<evidence type="ECO:0000313" key="5">
    <source>
        <dbReference type="Proteomes" id="UP000295453"/>
    </source>
</evidence>
<name>A0A4R1C2D6_9ACTN</name>
<accession>A0A4R1C2D6</accession>